<protein>
    <submittedName>
        <fullName evidence="1">Uncharacterized protein</fullName>
    </submittedName>
</protein>
<gene>
    <name evidence="1" type="ORF">CAAU_1510</name>
</gene>
<name>I7K7T2_9CLOT</name>
<proteinExistence type="predicted"/>
<evidence type="ECO:0000313" key="2">
    <source>
        <dbReference type="Proteomes" id="UP000007652"/>
    </source>
</evidence>
<dbReference type="EMBL" id="CAKP01000082">
    <property type="protein sequence ID" value="CCJ33594.1"/>
    <property type="molecule type" value="Genomic_DNA"/>
</dbReference>
<comment type="caution">
    <text evidence="1">The sequence shown here is derived from an EMBL/GenBank/DDBJ whole genome shotgun (WGS) entry which is preliminary data.</text>
</comment>
<dbReference type="Proteomes" id="UP000007652">
    <property type="component" value="Unassembled WGS sequence"/>
</dbReference>
<reference evidence="1 2" key="1">
    <citation type="journal article" date="2011" name="J. Bacteriol.">
        <title>Draft genome sequence of Caloramator australicus strain RC3T, a thermoanaerobe from the Great Artesian Basin of Australia.</title>
        <authorList>
            <person name="Ogg C.D."/>
            <person name="Patel B.K.C."/>
        </authorList>
    </citation>
    <scope>NUCLEOTIDE SEQUENCE [LARGE SCALE GENOMIC DNA]</scope>
    <source>
        <strain evidence="1 2">RC3</strain>
    </source>
</reference>
<sequence>MIICKKIKNYASTKTEKFDLKECKLFHPIEIYEVKII</sequence>
<dbReference type="STRING" id="857293.CAAU_1510"/>
<organism evidence="1 2">
    <name type="scientific">Caloramator australicus RC3</name>
    <dbReference type="NCBI Taxonomy" id="857293"/>
    <lineage>
        <taxon>Bacteria</taxon>
        <taxon>Bacillati</taxon>
        <taxon>Bacillota</taxon>
        <taxon>Clostridia</taxon>
        <taxon>Eubacteriales</taxon>
        <taxon>Clostridiaceae</taxon>
        <taxon>Caloramator</taxon>
    </lineage>
</organism>
<evidence type="ECO:0000313" key="1">
    <source>
        <dbReference type="EMBL" id="CCJ33594.1"/>
    </source>
</evidence>
<dbReference type="AlphaFoldDB" id="I7K7T2"/>
<keyword evidence="2" id="KW-1185">Reference proteome</keyword>
<accession>I7K7T2</accession>